<dbReference type="Gene3D" id="3.40.50.720">
    <property type="entry name" value="NAD(P)-binding Rossmann-like Domain"/>
    <property type="match status" value="1"/>
</dbReference>
<evidence type="ECO:0000256" key="1">
    <source>
        <dbReference type="ARBA" id="ARBA00004777"/>
    </source>
</evidence>
<evidence type="ECO:0000256" key="2">
    <source>
        <dbReference type="ARBA" id="ARBA00011738"/>
    </source>
</evidence>
<gene>
    <name evidence="14" type="ORF">MNBD_GAMMA02-1165</name>
</gene>
<dbReference type="SUPFAM" id="SSF51735">
    <property type="entry name" value="NAD(P)-binding Rossmann-fold domains"/>
    <property type="match status" value="1"/>
</dbReference>
<dbReference type="GO" id="GO:0006164">
    <property type="term" value="P:purine nucleotide biosynthetic process"/>
    <property type="evidence" value="ECO:0007669"/>
    <property type="project" value="UniProtKB-KW"/>
</dbReference>
<proteinExistence type="inferred from homology"/>
<evidence type="ECO:0000313" key="14">
    <source>
        <dbReference type="EMBL" id="VAW47844.1"/>
    </source>
</evidence>
<dbReference type="InterPro" id="IPR046346">
    <property type="entry name" value="Aminoacid_DH-like_N_sf"/>
</dbReference>
<dbReference type="GO" id="GO:0004488">
    <property type="term" value="F:methylenetetrahydrofolate dehydrogenase (NADP+) activity"/>
    <property type="evidence" value="ECO:0007669"/>
    <property type="project" value="UniProtKB-EC"/>
</dbReference>
<evidence type="ECO:0000256" key="8">
    <source>
        <dbReference type="ARBA" id="ARBA00023002"/>
    </source>
</evidence>
<keyword evidence="6 14" id="KW-0378">Hydrolase</keyword>
<dbReference type="NCBIfam" id="NF010783">
    <property type="entry name" value="PRK14186.1"/>
    <property type="match status" value="1"/>
</dbReference>
<keyword evidence="5" id="KW-0658">Purine biosynthesis</keyword>
<evidence type="ECO:0000259" key="12">
    <source>
        <dbReference type="Pfam" id="PF00763"/>
    </source>
</evidence>
<dbReference type="SUPFAM" id="SSF53223">
    <property type="entry name" value="Aminoacid dehydrogenase-like, N-terminal domain"/>
    <property type="match status" value="1"/>
</dbReference>
<dbReference type="CDD" id="cd01080">
    <property type="entry name" value="NAD_bind_m-THF_DH_Cyclohyd"/>
    <property type="match status" value="1"/>
</dbReference>
<dbReference type="InterPro" id="IPR020630">
    <property type="entry name" value="THF_DH/CycHdrlase_cat_dom"/>
</dbReference>
<keyword evidence="8 14" id="KW-0560">Oxidoreductase</keyword>
<dbReference type="GO" id="GO:0004477">
    <property type="term" value="F:methenyltetrahydrofolate cyclohydrolase activity"/>
    <property type="evidence" value="ECO:0007669"/>
    <property type="project" value="UniProtKB-EC"/>
</dbReference>
<feature type="domain" description="Tetrahydrofolate dehydrogenase/cyclohydrolase catalytic" evidence="12">
    <location>
        <begin position="7"/>
        <end position="122"/>
    </location>
</feature>
<evidence type="ECO:0000256" key="11">
    <source>
        <dbReference type="ARBA" id="ARBA00023268"/>
    </source>
</evidence>
<organism evidence="14">
    <name type="scientific">hydrothermal vent metagenome</name>
    <dbReference type="NCBI Taxonomy" id="652676"/>
    <lineage>
        <taxon>unclassified sequences</taxon>
        <taxon>metagenomes</taxon>
        <taxon>ecological metagenomes</taxon>
    </lineage>
</organism>
<keyword evidence="7" id="KW-0521">NADP</keyword>
<keyword evidence="10" id="KW-0486">Methionine biosynthesis</keyword>
<dbReference type="InterPro" id="IPR000672">
    <property type="entry name" value="THF_DH/CycHdrlase"/>
</dbReference>
<dbReference type="FunFam" id="3.40.50.10860:FF:000005">
    <property type="entry name" value="C-1-tetrahydrofolate synthase, cytoplasmic, putative"/>
    <property type="match status" value="1"/>
</dbReference>
<keyword evidence="11" id="KW-0511">Multifunctional enzyme</keyword>
<dbReference type="GO" id="GO:0035999">
    <property type="term" value="P:tetrahydrofolate interconversion"/>
    <property type="evidence" value="ECO:0007669"/>
    <property type="project" value="TreeGrafter"/>
</dbReference>
<dbReference type="GO" id="GO:0000105">
    <property type="term" value="P:L-histidine biosynthetic process"/>
    <property type="evidence" value="ECO:0007669"/>
    <property type="project" value="UniProtKB-KW"/>
</dbReference>
<reference evidence="14" key="1">
    <citation type="submission" date="2018-06" db="EMBL/GenBank/DDBJ databases">
        <authorList>
            <person name="Zhirakovskaya E."/>
        </authorList>
    </citation>
    <scope>NUCLEOTIDE SEQUENCE</scope>
</reference>
<evidence type="ECO:0000256" key="7">
    <source>
        <dbReference type="ARBA" id="ARBA00022857"/>
    </source>
</evidence>
<dbReference type="PROSITE" id="PS00767">
    <property type="entry name" value="THF_DHG_CYH_2"/>
    <property type="match status" value="1"/>
</dbReference>
<protein>
    <submittedName>
        <fullName evidence="14">Methenyltetrahydrofolate cyclohydrolase / Methylenetetrahydrofolate dehydrogenase (NADP+)</fullName>
        <ecNumber evidence="14">1.5.1.5</ecNumber>
        <ecNumber evidence="14">3.5.4.9</ecNumber>
    </submittedName>
</protein>
<dbReference type="GO" id="GO:0009086">
    <property type="term" value="P:methionine biosynthetic process"/>
    <property type="evidence" value="ECO:0007669"/>
    <property type="project" value="UniProtKB-KW"/>
</dbReference>
<dbReference type="AlphaFoldDB" id="A0A3B0WVY3"/>
<comment type="pathway">
    <text evidence="1">One-carbon metabolism; tetrahydrofolate interconversion.</text>
</comment>
<dbReference type="PANTHER" id="PTHR48099:SF5">
    <property type="entry name" value="C-1-TETRAHYDROFOLATE SYNTHASE, CYTOPLASMIC"/>
    <property type="match status" value="1"/>
</dbReference>
<dbReference type="InterPro" id="IPR020631">
    <property type="entry name" value="THF_DH/CycHdrlase_NAD-bd_dom"/>
</dbReference>
<dbReference type="PRINTS" id="PR00085">
    <property type="entry name" value="THFDHDRGNASE"/>
</dbReference>
<dbReference type="InterPro" id="IPR020867">
    <property type="entry name" value="THF_DH/CycHdrlase_CS"/>
</dbReference>
<evidence type="ECO:0000256" key="5">
    <source>
        <dbReference type="ARBA" id="ARBA00022755"/>
    </source>
</evidence>
<dbReference type="HAMAP" id="MF_01576">
    <property type="entry name" value="THF_DHG_CYH"/>
    <property type="match status" value="1"/>
</dbReference>
<dbReference type="Pfam" id="PF02882">
    <property type="entry name" value="THF_DHG_CYH_C"/>
    <property type="match status" value="1"/>
</dbReference>
<evidence type="ECO:0000256" key="9">
    <source>
        <dbReference type="ARBA" id="ARBA00023102"/>
    </source>
</evidence>
<dbReference type="EC" id="3.5.4.9" evidence="14"/>
<dbReference type="InterPro" id="IPR036291">
    <property type="entry name" value="NAD(P)-bd_dom_sf"/>
</dbReference>
<keyword evidence="4" id="KW-0028">Amino-acid biosynthesis</keyword>
<evidence type="ECO:0000256" key="6">
    <source>
        <dbReference type="ARBA" id="ARBA00022801"/>
    </source>
</evidence>
<dbReference type="PANTHER" id="PTHR48099">
    <property type="entry name" value="C-1-TETRAHYDROFOLATE SYNTHASE, CYTOPLASMIC-RELATED"/>
    <property type="match status" value="1"/>
</dbReference>
<dbReference type="EC" id="1.5.1.5" evidence="14"/>
<keyword evidence="9" id="KW-0368">Histidine biosynthesis</keyword>
<dbReference type="FunFam" id="3.40.50.720:FF:000094">
    <property type="entry name" value="Bifunctional protein FolD"/>
    <property type="match status" value="1"/>
</dbReference>
<keyword evidence="3" id="KW-0554">One-carbon metabolism</keyword>
<evidence type="ECO:0000256" key="3">
    <source>
        <dbReference type="ARBA" id="ARBA00022563"/>
    </source>
</evidence>
<evidence type="ECO:0000259" key="13">
    <source>
        <dbReference type="Pfam" id="PF02882"/>
    </source>
</evidence>
<evidence type="ECO:0000256" key="4">
    <source>
        <dbReference type="ARBA" id="ARBA00022605"/>
    </source>
</evidence>
<feature type="domain" description="Tetrahydrofolate dehydrogenase/cyclohydrolase NAD(P)-binding" evidence="13">
    <location>
        <begin position="141"/>
        <end position="279"/>
    </location>
</feature>
<dbReference type="Gene3D" id="3.40.50.10860">
    <property type="entry name" value="Leucine Dehydrogenase, chain A, domain 1"/>
    <property type="match status" value="1"/>
</dbReference>
<evidence type="ECO:0000256" key="10">
    <source>
        <dbReference type="ARBA" id="ARBA00023167"/>
    </source>
</evidence>
<name>A0A3B0WVY3_9ZZZZ</name>
<comment type="subunit">
    <text evidence="2">Homodimer.</text>
</comment>
<dbReference type="Pfam" id="PF00763">
    <property type="entry name" value="THF_DHG_CYH"/>
    <property type="match status" value="1"/>
</dbReference>
<dbReference type="EMBL" id="UOFA01000371">
    <property type="protein sequence ID" value="VAW47844.1"/>
    <property type="molecule type" value="Genomic_DNA"/>
</dbReference>
<sequence length="281" mass="30293">MSKHQILDGKKVSNLIQTNLAEKITKRVVAGHQAPGLAMILVGNDEASQVYVNNKIKACKKTGIQSVAHHLPRQTSSKALFALIDELNEDPEVHGILVQLPLPEHINETDVTNRIDPNKDVDGFHASNVGHLVLRQPGLRPCTPRGVMTLLNHYKINPKGMYCVIVGASNIVGRPLMLEMLFAGATVTICHRFTKDLATHVQQADLLCVAVGNPDIVDAEWIKSGAVVIDIGINRKADGGLCGDVNFDLAAQKASWITPVPGGIGPMTVATLMQNTFEASL</sequence>
<accession>A0A3B0WVY3</accession>
<dbReference type="NCBIfam" id="NF008058">
    <property type="entry name" value="PRK10792.1"/>
    <property type="match status" value="1"/>
</dbReference>
<dbReference type="GO" id="GO:0005829">
    <property type="term" value="C:cytosol"/>
    <property type="evidence" value="ECO:0007669"/>
    <property type="project" value="TreeGrafter"/>
</dbReference>